<evidence type="ECO:0000313" key="3">
    <source>
        <dbReference type="Proteomes" id="UP000281564"/>
    </source>
</evidence>
<protein>
    <recommendedName>
        <fullName evidence="1">Halobacterial output domain-containing protein</fullName>
    </recommendedName>
</protein>
<comment type="caution">
    <text evidence="2">The sequence shown here is derived from an EMBL/GenBank/DDBJ whole genome shotgun (WGS) entry which is preliminary data.</text>
</comment>
<gene>
    <name evidence="2" type="ORF">DP106_04725</name>
</gene>
<proteinExistence type="predicted"/>
<name>A0A3A6QFG2_9EURY</name>
<accession>A0A3A6QFG2</accession>
<dbReference type="InterPro" id="IPR040624">
    <property type="entry name" value="HalOD1"/>
</dbReference>
<reference evidence="2 3" key="1">
    <citation type="submission" date="2018-06" db="EMBL/GenBank/DDBJ databases">
        <title>Halonotius sp. F13-13 a new haloarchaeeon isolated from a solar saltern from Isla Cristina, Huelva, Spain.</title>
        <authorList>
            <person name="Duran-Viseras A."/>
            <person name="Sanchez-Porro C."/>
            <person name="Ventosa A."/>
        </authorList>
    </citation>
    <scope>NUCLEOTIDE SEQUENCE [LARGE SCALE GENOMIC DNA]</scope>
    <source>
        <strain evidence="2 3">CECT 7525</strain>
    </source>
</reference>
<keyword evidence="3" id="KW-1185">Reference proteome</keyword>
<feature type="domain" description="Halobacterial output" evidence="1">
    <location>
        <begin position="30"/>
        <end position="96"/>
    </location>
</feature>
<dbReference type="RefSeq" id="WP_120083757.1">
    <property type="nucleotide sequence ID" value="NZ_QMDW01000005.1"/>
</dbReference>
<dbReference type="EMBL" id="QMDW01000005">
    <property type="protein sequence ID" value="RJX50574.1"/>
    <property type="molecule type" value="Genomic_DNA"/>
</dbReference>
<dbReference type="Proteomes" id="UP000281564">
    <property type="component" value="Unassembled WGS sequence"/>
</dbReference>
<dbReference type="AlphaFoldDB" id="A0A3A6QFG2"/>
<dbReference type="Pfam" id="PF18545">
    <property type="entry name" value="HalOD1"/>
    <property type="match status" value="1"/>
</dbReference>
<evidence type="ECO:0000313" key="2">
    <source>
        <dbReference type="EMBL" id="RJX50574.1"/>
    </source>
</evidence>
<organism evidence="2 3">
    <name type="scientific">Halonotius pteroides</name>
    <dbReference type="NCBI Taxonomy" id="268735"/>
    <lineage>
        <taxon>Archaea</taxon>
        <taxon>Methanobacteriati</taxon>
        <taxon>Methanobacteriota</taxon>
        <taxon>Stenosarchaea group</taxon>
        <taxon>Halobacteria</taxon>
        <taxon>Halobacteriales</taxon>
        <taxon>Haloferacaceae</taxon>
        <taxon>Halonotius</taxon>
    </lineage>
</organism>
<sequence>MFIWYEVAQNIVRANQDNSAPNEWHFQIGERPPSVAMIEAIAFVTNQDPLDSDPVADVIDPDAMDRLLGGDDTVTISFVFEEYDVEVAGSGEIVISGADMLHTDPPSANEEVAKLRLRLSHLSLSELEKEGLAVLDRNENVVRKGENFDPALVEQRSD</sequence>
<evidence type="ECO:0000259" key="1">
    <source>
        <dbReference type="Pfam" id="PF18545"/>
    </source>
</evidence>